<dbReference type="KEGG" id="pno:SNOG_01506"/>
<reference evidence="2" key="1">
    <citation type="journal article" date="2007" name="Plant Cell">
        <title>Dothideomycete-plant interactions illuminated by genome sequencing and EST analysis of the wheat pathogen Stagonospora nodorum.</title>
        <authorList>
            <person name="Hane J.K."/>
            <person name="Lowe R.G."/>
            <person name="Solomon P.S."/>
            <person name="Tan K.C."/>
            <person name="Schoch C.L."/>
            <person name="Spatafora J.W."/>
            <person name="Crous P.W."/>
            <person name="Kodira C."/>
            <person name="Birren B.W."/>
            <person name="Galagan J.E."/>
            <person name="Torriani S.F."/>
            <person name="McDonald B.A."/>
            <person name="Oliver R.P."/>
        </authorList>
    </citation>
    <scope>NUCLEOTIDE SEQUENCE [LARGE SCALE GENOMIC DNA]</scope>
    <source>
        <strain evidence="2">SN15 / ATCC MYA-4574 / FGSC 10173</strain>
    </source>
</reference>
<dbReference type="AlphaFoldDB" id="Q0V3A8"/>
<evidence type="ECO:0000313" key="2">
    <source>
        <dbReference type="Proteomes" id="UP000001055"/>
    </source>
</evidence>
<dbReference type="RefSeq" id="XP_001792144.1">
    <property type="nucleotide sequence ID" value="XM_001792092.1"/>
</dbReference>
<dbReference type="Proteomes" id="UP000001055">
    <property type="component" value="Unassembled WGS sequence"/>
</dbReference>
<protein>
    <submittedName>
        <fullName evidence="1">Uncharacterized protein</fullName>
    </submittedName>
</protein>
<name>Q0V3A8_PHANO</name>
<dbReference type="VEuPathDB" id="FungiDB:JI435_015070"/>
<proteinExistence type="predicted"/>
<dbReference type="InParanoid" id="Q0V3A8"/>
<dbReference type="EMBL" id="CH445326">
    <property type="protein sequence ID" value="EAT91155.1"/>
    <property type="molecule type" value="Genomic_DNA"/>
</dbReference>
<organism evidence="1 2">
    <name type="scientific">Phaeosphaeria nodorum (strain SN15 / ATCC MYA-4574 / FGSC 10173)</name>
    <name type="common">Glume blotch fungus</name>
    <name type="synonym">Parastagonospora nodorum</name>
    <dbReference type="NCBI Taxonomy" id="321614"/>
    <lineage>
        <taxon>Eukaryota</taxon>
        <taxon>Fungi</taxon>
        <taxon>Dikarya</taxon>
        <taxon>Ascomycota</taxon>
        <taxon>Pezizomycotina</taxon>
        <taxon>Dothideomycetes</taxon>
        <taxon>Pleosporomycetidae</taxon>
        <taxon>Pleosporales</taxon>
        <taxon>Pleosporineae</taxon>
        <taxon>Phaeosphaeriaceae</taxon>
        <taxon>Parastagonospora</taxon>
    </lineage>
</organism>
<sequence>MDTFKSSTTTTIERPNDKRLRMPWGKKTISLKNSVLFNKPNHSEEWHQAIDAAAGVLHPSDPKFPYGLLREQTEARSASRNADIRLAILITSHEARDVAVAAAAHAITAKSLRALLHADLNVMQGKLLGLERCGYSV</sequence>
<accession>Q0V3A8</accession>
<dbReference type="GeneID" id="5968989"/>
<evidence type="ECO:0000313" key="1">
    <source>
        <dbReference type="EMBL" id="EAT91155.1"/>
    </source>
</evidence>
<gene>
    <name evidence="1" type="ORF">SNOG_01506</name>
</gene>